<dbReference type="InterPro" id="IPR019292">
    <property type="entry name" value="McrC"/>
</dbReference>
<evidence type="ECO:0008006" key="3">
    <source>
        <dbReference type="Google" id="ProtNLM"/>
    </source>
</evidence>
<proteinExistence type="predicted"/>
<dbReference type="PANTHER" id="PTHR38733">
    <property type="entry name" value="PROTEIN MCRC"/>
    <property type="match status" value="1"/>
</dbReference>
<evidence type="ECO:0000313" key="2">
    <source>
        <dbReference type="Proteomes" id="UP000635885"/>
    </source>
</evidence>
<protein>
    <recommendedName>
        <fullName evidence="3">5-methylcytosine-specific restriction enzyme subunit McrC</fullName>
    </recommendedName>
</protein>
<dbReference type="PANTHER" id="PTHR38733:SF1">
    <property type="entry name" value="TYPE IV METHYL-DIRECTED RESTRICTION ENZYME ECOKMCRBC"/>
    <property type="match status" value="1"/>
</dbReference>
<comment type="caution">
    <text evidence="1">The sequence shown here is derived from an EMBL/GenBank/DDBJ whole genome shotgun (WGS) entry which is preliminary data.</text>
</comment>
<dbReference type="EMBL" id="BMFD01000003">
    <property type="protein sequence ID" value="GGC35521.1"/>
    <property type="molecule type" value="Genomic_DNA"/>
</dbReference>
<name>A0ABQ1M9B3_9BACT</name>
<sequence>MSRSPVIRVFEYESLTTFDQGDGRFLYASELDRLYEYNDRNGNKYFTGIRNGIKFNSYVGVIQIGGLTIEILPKADKEYQPDEAEYLRWQRALLDMLNYCHYIKVNSVSEAALEVRHNSILDLYFQLFLDEVKFLLRKGLIKQYRKNSGNLNVVKGRILFSEQIRKNLVHQERVYTEHQTYDTENLYNQILLRALTILGRISYNPQIKDQIHRVKLDFPDIQEIQINHSHFSRLKETRKTKPYQDAIKISKMIILNYSPDIRSGREDMLALLFDMNKLWEEYIYRVLQSDPESGYEVSFQNSEDFWESKTIRPDLVLNKKGSTEKFVIDTKWKIVEAHNPSDDDLKQMFAYNLYWNAGKSILLYPGSESIEEKYGNFHKGKVGDNMCKVGFINVLGSNGKLDRGIGERILGKLEL</sequence>
<reference evidence="2" key="1">
    <citation type="journal article" date="2019" name="Int. J. Syst. Evol. Microbiol.">
        <title>The Global Catalogue of Microorganisms (GCM) 10K type strain sequencing project: providing services to taxonomists for standard genome sequencing and annotation.</title>
        <authorList>
            <consortium name="The Broad Institute Genomics Platform"/>
            <consortium name="The Broad Institute Genome Sequencing Center for Infectious Disease"/>
            <person name="Wu L."/>
            <person name="Ma J."/>
        </authorList>
    </citation>
    <scope>NUCLEOTIDE SEQUENCE [LARGE SCALE GENOMIC DNA]</scope>
    <source>
        <strain evidence="2">CGMCC 1.12479</strain>
    </source>
</reference>
<keyword evidence="2" id="KW-1185">Reference proteome</keyword>
<organism evidence="1 2">
    <name type="scientific">Belliella aquatica</name>
    <dbReference type="NCBI Taxonomy" id="1323734"/>
    <lineage>
        <taxon>Bacteria</taxon>
        <taxon>Pseudomonadati</taxon>
        <taxon>Bacteroidota</taxon>
        <taxon>Cytophagia</taxon>
        <taxon>Cytophagales</taxon>
        <taxon>Cyclobacteriaceae</taxon>
        <taxon>Belliella</taxon>
    </lineage>
</organism>
<dbReference type="Proteomes" id="UP000635885">
    <property type="component" value="Unassembled WGS sequence"/>
</dbReference>
<evidence type="ECO:0000313" key="1">
    <source>
        <dbReference type="EMBL" id="GGC35521.1"/>
    </source>
</evidence>
<accession>A0ABQ1M9B3</accession>
<dbReference type="RefSeq" id="WP_188440891.1">
    <property type="nucleotide sequence ID" value="NZ_BMFD01000003.1"/>
</dbReference>
<gene>
    <name evidence="1" type="ORF">GCM10010993_13010</name>
</gene>
<dbReference type="Pfam" id="PF10117">
    <property type="entry name" value="McrBC"/>
    <property type="match status" value="1"/>
</dbReference>